<dbReference type="EMBL" id="JAMCCK010000010">
    <property type="protein sequence ID" value="MCL3993221.1"/>
    <property type="molecule type" value="Genomic_DNA"/>
</dbReference>
<proteinExistence type="predicted"/>
<dbReference type="Gene3D" id="3.40.50.720">
    <property type="entry name" value="NAD(P)-binding Rossmann-like Domain"/>
    <property type="match status" value="1"/>
</dbReference>
<dbReference type="Proteomes" id="UP001202052">
    <property type="component" value="Unassembled WGS sequence"/>
</dbReference>
<evidence type="ECO:0000259" key="1">
    <source>
        <dbReference type="Pfam" id="PF13460"/>
    </source>
</evidence>
<name>A0ABT0NPZ8_9ACTN</name>
<dbReference type="InterPro" id="IPR051604">
    <property type="entry name" value="Ergot_Alk_Oxidoreductase"/>
</dbReference>
<protein>
    <submittedName>
        <fullName evidence="2">NAD(P)H-binding protein</fullName>
    </submittedName>
</protein>
<keyword evidence="3" id="KW-1185">Reference proteome</keyword>
<evidence type="ECO:0000313" key="3">
    <source>
        <dbReference type="Proteomes" id="UP001202052"/>
    </source>
</evidence>
<dbReference type="InterPro" id="IPR036291">
    <property type="entry name" value="NAD(P)-bd_dom_sf"/>
</dbReference>
<dbReference type="PANTHER" id="PTHR43162">
    <property type="match status" value="1"/>
</dbReference>
<accession>A0ABT0NPZ8</accession>
<reference evidence="2 3" key="1">
    <citation type="submission" date="2022-05" db="EMBL/GenBank/DDBJ databases">
        <title>Genome Resource of Streptomyces lavenduligriseus GA1-1, a Strain with Broad-Spectrum Antifungal Activity against Phytopathogenic Fungi.</title>
        <authorList>
            <person name="Qi D."/>
        </authorList>
    </citation>
    <scope>NUCLEOTIDE SEQUENCE [LARGE SCALE GENOMIC DNA]</scope>
    <source>
        <strain evidence="2 3">GA1-1</strain>
    </source>
</reference>
<organism evidence="2 3">
    <name type="scientific">Streptomyces lavenduligriseus</name>
    <dbReference type="NCBI Taxonomy" id="67315"/>
    <lineage>
        <taxon>Bacteria</taxon>
        <taxon>Bacillati</taxon>
        <taxon>Actinomycetota</taxon>
        <taxon>Actinomycetes</taxon>
        <taxon>Kitasatosporales</taxon>
        <taxon>Streptomycetaceae</taxon>
        <taxon>Streptomyces</taxon>
    </lineage>
</organism>
<feature type="domain" description="NAD(P)-binding" evidence="1">
    <location>
        <begin position="6"/>
        <end position="177"/>
    </location>
</feature>
<dbReference type="InterPro" id="IPR016040">
    <property type="entry name" value="NAD(P)-bd_dom"/>
</dbReference>
<dbReference type="Gene3D" id="3.90.25.10">
    <property type="entry name" value="UDP-galactose 4-epimerase, domain 1"/>
    <property type="match status" value="1"/>
</dbReference>
<dbReference type="Pfam" id="PF13460">
    <property type="entry name" value="NAD_binding_10"/>
    <property type="match status" value="1"/>
</dbReference>
<dbReference type="RefSeq" id="WP_249457809.1">
    <property type="nucleotide sequence ID" value="NZ_JAMCCK010000010.1"/>
</dbReference>
<evidence type="ECO:0000313" key="2">
    <source>
        <dbReference type="EMBL" id="MCL3993221.1"/>
    </source>
</evidence>
<sequence>MILVTGATGNVGRNLVRELLDAGARVRALTRDPRRAGLPDGVDVAQGDLTDAESLASALRGVERAFLFPVHGRLGAFLDAATRAGLKQVVLLSSQSVVDEHLSRERMGRLNAADEQAVIASGVPWTFLRPGPFMVNDLPWAWGVKAEGVVRAAYGDAATAPVDERDIAAVAARALLDDVHVGRAYELTGPQSLTQAERVRILGEVLGRELRFEELSPEAARERMTRHLEAETVDSLLRMFARQSGTTVPVSTAVRDVTGRPAHTYAEWAAHHAGDFR</sequence>
<dbReference type="PANTHER" id="PTHR43162:SF1">
    <property type="entry name" value="PRESTALK A DIFFERENTIATION PROTEIN A"/>
    <property type="match status" value="1"/>
</dbReference>
<gene>
    <name evidence="2" type="ORF">M4438_06745</name>
</gene>
<comment type="caution">
    <text evidence="2">The sequence shown here is derived from an EMBL/GenBank/DDBJ whole genome shotgun (WGS) entry which is preliminary data.</text>
</comment>
<dbReference type="SUPFAM" id="SSF51735">
    <property type="entry name" value="NAD(P)-binding Rossmann-fold domains"/>
    <property type="match status" value="1"/>
</dbReference>